<name>H6LKP3_ACEWD</name>
<dbReference type="SUPFAM" id="SSF51206">
    <property type="entry name" value="cAMP-binding domain-like"/>
    <property type="match status" value="1"/>
</dbReference>
<organism evidence="6 7">
    <name type="scientific">Acetobacterium woodii (strain ATCC 29683 / DSM 1030 / JCM 2381 / KCTC 1655 / WB1)</name>
    <dbReference type="NCBI Taxonomy" id="931626"/>
    <lineage>
        <taxon>Bacteria</taxon>
        <taxon>Bacillati</taxon>
        <taxon>Bacillota</taxon>
        <taxon>Clostridia</taxon>
        <taxon>Eubacteriales</taxon>
        <taxon>Eubacteriaceae</taxon>
        <taxon>Acetobacterium</taxon>
    </lineage>
</organism>
<evidence type="ECO:0000313" key="6">
    <source>
        <dbReference type="EMBL" id="AFA48835.1"/>
    </source>
</evidence>
<dbReference type="SMART" id="SM00419">
    <property type="entry name" value="HTH_CRP"/>
    <property type="match status" value="1"/>
</dbReference>
<evidence type="ECO:0000256" key="1">
    <source>
        <dbReference type="ARBA" id="ARBA00023015"/>
    </source>
</evidence>
<dbReference type="InterPro" id="IPR014710">
    <property type="entry name" value="RmlC-like_jellyroll"/>
</dbReference>
<dbReference type="PROSITE" id="PS50042">
    <property type="entry name" value="CNMP_BINDING_3"/>
    <property type="match status" value="1"/>
</dbReference>
<proteinExistence type="predicted"/>
<evidence type="ECO:0000256" key="2">
    <source>
        <dbReference type="ARBA" id="ARBA00023125"/>
    </source>
</evidence>
<dbReference type="OrthoDB" id="9774616at2"/>
<dbReference type="SUPFAM" id="SSF46785">
    <property type="entry name" value="Winged helix' DNA-binding domain"/>
    <property type="match status" value="1"/>
</dbReference>
<dbReference type="GO" id="GO:0003677">
    <property type="term" value="F:DNA binding"/>
    <property type="evidence" value="ECO:0007669"/>
    <property type="project" value="UniProtKB-KW"/>
</dbReference>
<keyword evidence="7" id="KW-1185">Reference proteome</keyword>
<evidence type="ECO:0000313" key="7">
    <source>
        <dbReference type="Proteomes" id="UP000007177"/>
    </source>
</evidence>
<dbReference type="PANTHER" id="PTHR24567:SF58">
    <property type="entry name" value="CYCLIC AMP-BINDING REGULATORY PROTEIN"/>
    <property type="match status" value="1"/>
</dbReference>
<dbReference type="InterPro" id="IPR000595">
    <property type="entry name" value="cNMP-bd_dom"/>
</dbReference>
<dbReference type="GO" id="GO:0005829">
    <property type="term" value="C:cytosol"/>
    <property type="evidence" value="ECO:0007669"/>
    <property type="project" value="TreeGrafter"/>
</dbReference>
<keyword evidence="1" id="KW-0805">Transcription regulation</keyword>
<dbReference type="KEGG" id="awo:Awo_c20570"/>
<feature type="domain" description="Cyclic nucleotide-binding" evidence="4">
    <location>
        <begin position="41"/>
        <end position="120"/>
    </location>
</feature>
<accession>H6LKP3</accession>
<dbReference type="InterPro" id="IPR050397">
    <property type="entry name" value="Env_Response_Regulators"/>
</dbReference>
<dbReference type="GO" id="GO:0003700">
    <property type="term" value="F:DNA-binding transcription factor activity"/>
    <property type="evidence" value="ECO:0007669"/>
    <property type="project" value="TreeGrafter"/>
</dbReference>
<reference evidence="7" key="1">
    <citation type="submission" date="2011-07" db="EMBL/GenBank/DDBJ databases">
        <title>Complete genome sequence of Acetobacterium woodii.</title>
        <authorList>
            <person name="Poehlein A."/>
            <person name="Schmidt S."/>
            <person name="Kaster A.-K."/>
            <person name="Goenrich M."/>
            <person name="Vollmers J."/>
            <person name="Thuermer A."/>
            <person name="Gottschalk G."/>
            <person name="Thauer R.K."/>
            <person name="Daniel R."/>
            <person name="Mueller V."/>
        </authorList>
    </citation>
    <scope>NUCLEOTIDE SEQUENCE [LARGE SCALE GENOMIC DNA]</scope>
    <source>
        <strain evidence="7">ATCC 29683 / DSM 1030 / JCM 2381 / KCTC 1655 / WB1</strain>
    </source>
</reference>
<dbReference type="PROSITE" id="PS51063">
    <property type="entry name" value="HTH_CRP_2"/>
    <property type="match status" value="1"/>
</dbReference>
<dbReference type="Proteomes" id="UP000007177">
    <property type="component" value="Chromosome"/>
</dbReference>
<dbReference type="InterPro" id="IPR036390">
    <property type="entry name" value="WH_DNA-bd_sf"/>
</dbReference>
<evidence type="ECO:0000259" key="4">
    <source>
        <dbReference type="PROSITE" id="PS50042"/>
    </source>
</evidence>
<dbReference type="STRING" id="931626.Awo_c20570"/>
<dbReference type="Gene3D" id="2.60.120.10">
    <property type="entry name" value="Jelly Rolls"/>
    <property type="match status" value="1"/>
</dbReference>
<dbReference type="HOGENOM" id="CLU_075053_4_1_9"/>
<reference evidence="6 7" key="2">
    <citation type="journal article" date="2012" name="PLoS ONE">
        <title>An ancient pathway combining carbon dioxide fixation with the generation and utilization of a sodium ion gradient for ATP synthesis.</title>
        <authorList>
            <person name="Poehlein A."/>
            <person name="Schmidt S."/>
            <person name="Kaster A.K."/>
            <person name="Goenrich M."/>
            <person name="Vollmers J."/>
            <person name="Thurmer A."/>
            <person name="Bertsch J."/>
            <person name="Schuchmann K."/>
            <person name="Voigt B."/>
            <person name="Hecker M."/>
            <person name="Daniel R."/>
            <person name="Thauer R.K."/>
            <person name="Gottschalk G."/>
            <person name="Muller V."/>
        </authorList>
    </citation>
    <scope>NUCLEOTIDE SEQUENCE [LARGE SCALE GENOMIC DNA]</scope>
    <source>
        <strain evidence="7">ATCC 29683 / DSM 1030 / JCM 2381 / KCTC 1655 / WB1</strain>
    </source>
</reference>
<dbReference type="PANTHER" id="PTHR24567">
    <property type="entry name" value="CRP FAMILY TRANSCRIPTIONAL REGULATORY PROTEIN"/>
    <property type="match status" value="1"/>
</dbReference>
<dbReference type="Pfam" id="PF13545">
    <property type="entry name" value="HTH_Crp_2"/>
    <property type="match status" value="1"/>
</dbReference>
<protein>
    <submittedName>
        <fullName evidence="6">Transcriptional regulator</fullName>
    </submittedName>
</protein>
<feature type="domain" description="HTH crp-type" evidence="5">
    <location>
        <begin position="157"/>
        <end position="225"/>
    </location>
</feature>
<dbReference type="InterPro" id="IPR018490">
    <property type="entry name" value="cNMP-bd_dom_sf"/>
</dbReference>
<keyword evidence="2" id="KW-0238">DNA-binding</keyword>
<keyword evidence="3" id="KW-0804">Transcription</keyword>
<dbReference type="CDD" id="cd00038">
    <property type="entry name" value="CAP_ED"/>
    <property type="match status" value="1"/>
</dbReference>
<dbReference type="RefSeq" id="WP_014356435.1">
    <property type="nucleotide sequence ID" value="NC_016894.1"/>
</dbReference>
<sequence length="233" mass="27080">MEVFFIKQQEIIQQIINHYLFSGFTEATLNPFFLTHRYAIRKYKKDQIIHLQNERCDGMDIIQVGQVSVQNLDENGNILVINVFHQGDILGANLLFSTRNHYPMTVVAQSEVLLLQLNRELILDLCQANRGFMIGLMTEISDRTLILTDKINAISLKSIRRCIIDFLNYEFRFQKNSVIRLPLTKKELAEKFGIQRSSLSRELNKMRSDGLIEFDSRSITIKELSIIAQDINR</sequence>
<dbReference type="SMART" id="SM00100">
    <property type="entry name" value="cNMP"/>
    <property type="match status" value="1"/>
</dbReference>
<dbReference type="Pfam" id="PF00027">
    <property type="entry name" value="cNMP_binding"/>
    <property type="match status" value="1"/>
</dbReference>
<evidence type="ECO:0000259" key="5">
    <source>
        <dbReference type="PROSITE" id="PS51063"/>
    </source>
</evidence>
<dbReference type="EMBL" id="CP002987">
    <property type="protein sequence ID" value="AFA48835.1"/>
    <property type="molecule type" value="Genomic_DNA"/>
</dbReference>
<gene>
    <name evidence="6" type="ordered locus">Awo_c20570</name>
</gene>
<dbReference type="AlphaFoldDB" id="H6LKP3"/>
<dbReference type="InterPro" id="IPR012318">
    <property type="entry name" value="HTH_CRP"/>
</dbReference>
<evidence type="ECO:0000256" key="3">
    <source>
        <dbReference type="ARBA" id="ARBA00023163"/>
    </source>
</evidence>
<dbReference type="eggNOG" id="COG0664">
    <property type="taxonomic scope" value="Bacteria"/>
</dbReference>